<name>A0ABS5JZT2_9BACT</name>
<dbReference type="PROSITE" id="PS51257">
    <property type="entry name" value="PROKAR_LIPOPROTEIN"/>
    <property type="match status" value="1"/>
</dbReference>
<keyword evidence="1" id="KW-0732">Signal</keyword>
<proteinExistence type="predicted"/>
<reference evidence="2 3" key="1">
    <citation type="journal article" date="2015" name="Int. J. Syst. Evol. Microbiol.">
        <title>Carboxylicivirga linearis sp. nov., isolated from a sea cucumber culture pond.</title>
        <authorList>
            <person name="Wang F.Q."/>
            <person name="Zhou Y.X."/>
            <person name="Lin X.Z."/>
            <person name="Chen G.J."/>
            <person name="Du Z.J."/>
        </authorList>
    </citation>
    <scope>NUCLEOTIDE SEQUENCE [LARGE SCALE GENOMIC DNA]</scope>
    <source>
        <strain evidence="2 3">FB218</strain>
    </source>
</reference>
<keyword evidence="3" id="KW-1185">Reference proteome</keyword>
<dbReference type="Pfam" id="PF15418">
    <property type="entry name" value="DUF4625"/>
    <property type="match status" value="1"/>
</dbReference>
<accession>A0ABS5JZT2</accession>
<organism evidence="2 3">
    <name type="scientific">Carboxylicivirga linearis</name>
    <dbReference type="NCBI Taxonomy" id="1628157"/>
    <lineage>
        <taxon>Bacteria</taxon>
        <taxon>Pseudomonadati</taxon>
        <taxon>Bacteroidota</taxon>
        <taxon>Bacteroidia</taxon>
        <taxon>Marinilabiliales</taxon>
        <taxon>Marinilabiliaceae</taxon>
        <taxon>Carboxylicivirga</taxon>
    </lineage>
</organism>
<evidence type="ECO:0000256" key="1">
    <source>
        <dbReference type="SAM" id="SignalP"/>
    </source>
</evidence>
<evidence type="ECO:0000313" key="2">
    <source>
        <dbReference type="EMBL" id="MBS2100373.1"/>
    </source>
</evidence>
<dbReference type="EMBL" id="JAGUCO010000022">
    <property type="protein sequence ID" value="MBS2100373.1"/>
    <property type="molecule type" value="Genomic_DNA"/>
</dbReference>
<feature type="signal peptide" evidence="1">
    <location>
        <begin position="1"/>
        <end position="23"/>
    </location>
</feature>
<feature type="chain" id="PRO_5047133346" evidence="1">
    <location>
        <begin position="24"/>
        <end position="142"/>
    </location>
</feature>
<dbReference type="InterPro" id="IPR027829">
    <property type="entry name" value="DUF4625"/>
</dbReference>
<sequence>MIKVNRKLMLLAMSLLLFVACDKDEITDTTAPEAIVTAPQAQTYYRGNTLMLSATFTDDTDLKECTVYLTQQQTKNTRGWDDPYNPDAVTFPLSGKEDVINNQHLFETSIPFDIMSGDYYVVVVTSDQSLNYSTLQIPIYIK</sequence>
<comment type="caution">
    <text evidence="2">The sequence shown here is derived from an EMBL/GenBank/DDBJ whole genome shotgun (WGS) entry which is preliminary data.</text>
</comment>
<evidence type="ECO:0000313" key="3">
    <source>
        <dbReference type="Proteomes" id="UP000708576"/>
    </source>
</evidence>
<dbReference type="RefSeq" id="WP_212218084.1">
    <property type="nucleotide sequence ID" value="NZ_JAGUCO010000022.1"/>
</dbReference>
<dbReference type="Proteomes" id="UP000708576">
    <property type="component" value="Unassembled WGS sequence"/>
</dbReference>
<protein>
    <submittedName>
        <fullName evidence="2">DUF4625 domain-containing protein</fullName>
    </submittedName>
</protein>
<gene>
    <name evidence="2" type="ORF">KEM10_18960</name>
</gene>